<name>A0A918QHM3_9CAUL</name>
<dbReference type="InterPro" id="IPR004358">
    <property type="entry name" value="Sig_transdc_His_kin-like_C"/>
</dbReference>
<protein>
    <recommendedName>
        <fullName evidence="10">Sensory/regulatory protein RpfC</fullName>
        <ecNumber evidence="2">2.7.13.3</ecNumber>
    </recommendedName>
</protein>
<dbReference type="Gene3D" id="3.30.565.10">
    <property type="entry name" value="Histidine kinase-like ATPase, C-terminal domain"/>
    <property type="match status" value="1"/>
</dbReference>
<dbReference type="InterPro" id="IPR036890">
    <property type="entry name" value="HATPase_C_sf"/>
</dbReference>
<keyword evidence="7" id="KW-0067">ATP-binding</keyword>
<dbReference type="InterPro" id="IPR003661">
    <property type="entry name" value="HisK_dim/P_dom"/>
</dbReference>
<proteinExistence type="predicted"/>
<evidence type="ECO:0000256" key="8">
    <source>
        <dbReference type="ARBA" id="ARBA00023012"/>
    </source>
</evidence>
<keyword evidence="8" id="KW-0902">Two-component regulatory system</keyword>
<dbReference type="FunFam" id="3.30.565.10:FF:000010">
    <property type="entry name" value="Sensor histidine kinase RcsC"/>
    <property type="match status" value="1"/>
</dbReference>
<feature type="domain" description="Histidine kinase" evidence="12">
    <location>
        <begin position="301"/>
        <end position="521"/>
    </location>
</feature>
<evidence type="ECO:0000256" key="5">
    <source>
        <dbReference type="ARBA" id="ARBA00022741"/>
    </source>
</evidence>
<evidence type="ECO:0000313" key="14">
    <source>
        <dbReference type="Proteomes" id="UP000662572"/>
    </source>
</evidence>
<keyword evidence="3" id="KW-0597">Phosphoprotein</keyword>
<sequence>MSTVAGSFRKTGNVNRKTWMSFSNLKLEAAVFLLIALTFAAVLGQEGITRQETDLAARSGLYYPFTYGDQDEGGRSTISHAPSKPLKWSCDLRPGAQYAYCGYGLQLDASGQNTGVDFSKYSDIKVKVTYKGVGDHMRLLVQSAVPASLSARVNGATTIPMVTEFVVAQGENTIHIRQDQFAVEEWWLASHKLARDEVPVNFERVVSVAFSSGSTTPYGQFNVSVSSFSFKGTSVSSAHWYLIILGVWLVLTGGFLVFRFLGMRRAYEARQRWQAEESEALSKARAAAEASSAAKSQFLANMSHELRTPLNAILGYTQLLQNDTLTTSQIAAINTIHHSGEHLLAMITDILDLSKVEAGRLELIAARFDLHACVVNVSQMIRLRAEEKGLRFVTTIGHDVPRYIETDQKRIRQVLINLLGNAVKFTSEGEISVSVSTVWTHAHQTRLRFDITDTGVGIRDDQLAQIFRPFEQAGNAIDRSCGTGLGLSITHQIVQMMGGDVTVESTLGYGSRFRVEATFDLAADDTISLGFDGAEPSPHSGDLPPTETAPTLLAPEGAQMARLLVLARAGNLRAIRKEIPSIVALGEPYHPFAARLDSLAASYQSPAVLRLIEQYAQERAAA</sequence>
<evidence type="ECO:0000256" key="3">
    <source>
        <dbReference type="ARBA" id="ARBA00022553"/>
    </source>
</evidence>
<dbReference type="SUPFAM" id="SSF47384">
    <property type="entry name" value="Homodimeric domain of signal transducing histidine kinase"/>
    <property type="match status" value="1"/>
</dbReference>
<evidence type="ECO:0000256" key="4">
    <source>
        <dbReference type="ARBA" id="ARBA00022679"/>
    </source>
</evidence>
<comment type="subunit">
    <text evidence="9">At low DSF concentrations, interacts with RpfF.</text>
</comment>
<dbReference type="GO" id="GO:0005524">
    <property type="term" value="F:ATP binding"/>
    <property type="evidence" value="ECO:0007669"/>
    <property type="project" value="UniProtKB-KW"/>
</dbReference>
<dbReference type="PROSITE" id="PS50109">
    <property type="entry name" value="HIS_KIN"/>
    <property type="match status" value="1"/>
</dbReference>
<dbReference type="Proteomes" id="UP000662572">
    <property type="component" value="Unassembled WGS sequence"/>
</dbReference>
<comment type="catalytic activity">
    <reaction evidence="1">
        <text>ATP + protein L-histidine = ADP + protein N-phospho-L-histidine.</text>
        <dbReference type="EC" id="2.7.13.3"/>
    </reaction>
</comment>
<dbReference type="SUPFAM" id="SSF55874">
    <property type="entry name" value="ATPase domain of HSP90 chaperone/DNA topoisomerase II/histidine kinase"/>
    <property type="match status" value="1"/>
</dbReference>
<evidence type="ECO:0000256" key="2">
    <source>
        <dbReference type="ARBA" id="ARBA00012438"/>
    </source>
</evidence>
<dbReference type="GO" id="GO:0000155">
    <property type="term" value="F:phosphorelay sensor kinase activity"/>
    <property type="evidence" value="ECO:0007669"/>
    <property type="project" value="InterPro"/>
</dbReference>
<keyword evidence="14" id="KW-1185">Reference proteome</keyword>
<evidence type="ECO:0000256" key="11">
    <source>
        <dbReference type="SAM" id="Phobius"/>
    </source>
</evidence>
<feature type="transmembrane region" description="Helical" evidence="11">
    <location>
        <begin position="240"/>
        <end position="262"/>
    </location>
</feature>
<keyword evidence="11" id="KW-1133">Transmembrane helix</keyword>
<keyword evidence="11" id="KW-0472">Membrane</keyword>
<dbReference type="InterPro" id="IPR036097">
    <property type="entry name" value="HisK_dim/P_sf"/>
</dbReference>
<dbReference type="Gene3D" id="1.10.287.130">
    <property type="match status" value="1"/>
</dbReference>
<dbReference type="PANTHER" id="PTHR43047:SF64">
    <property type="entry name" value="HISTIDINE KINASE CONTAINING CHEY-HOMOLOGOUS RECEIVER DOMAIN AND PAS DOMAIN-RELATED"/>
    <property type="match status" value="1"/>
</dbReference>
<evidence type="ECO:0000256" key="1">
    <source>
        <dbReference type="ARBA" id="ARBA00000085"/>
    </source>
</evidence>
<dbReference type="EMBL" id="BMZB01000008">
    <property type="protein sequence ID" value="GGZ45010.1"/>
    <property type="molecule type" value="Genomic_DNA"/>
</dbReference>
<organism evidence="13 14">
    <name type="scientific">Asticcacaulis endophyticus</name>
    <dbReference type="NCBI Taxonomy" id="1395890"/>
    <lineage>
        <taxon>Bacteria</taxon>
        <taxon>Pseudomonadati</taxon>
        <taxon>Pseudomonadota</taxon>
        <taxon>Alphaproteobacteria</taxon>
        <taxon>Caulobacterales</taxon>
        <taxon>Caulobacteraceae</taxon>
        <taxon>Asticcacaulis</taxon>
    </lineage>
</organism>
<gene>
    <name evidence="13" type="ORF">GCM10011273_34710</name>
</gene>
<dbReference type="InterPro" id="IPR003594">
    <property type="entry name" value="HATPase_dom"/>
</dbReference>
<dbReference type="FunFam" id="1.10.287.130:FF:000002">
    <property type="entry name" value="Two-component osmosensing histidine kinase"/>
    <property type="match status" value="1"/>
</dbReference>
<reference evidence="13" key="1">
    <citation type="journal article" date="2014" name="Int. J. Syst. Evol. Microbiol.">
        <title>Complete genome sequence of Corynebacterium casei LMG S-19264T (=DSM 44701T), isolated from a smear-ripened cheese.</title>
        <authorList>
            <consortium name="US DOE Joint Genome Institute (JGI-PGF)"/>
            <person name="Walter F."/>
            <person name="Albersmeier A."/>
            <person name="Kalinowski J."/>
            <person name="Ruckert C."/>
        </authorList>
    </citation>
    <scope>NUCLEOTIDE SEQUENCE</scope>
    <source>
        <strain evidence="13">KCTC 32296</strain>
    </source>
</reference>
<dbReference type="Pfam" id="PF02518">
    <property type="entry name" value="HATPase_c"/>
    <property type="match status" value="1"/>
</dbReference>
<dbReference type="PRINTS" id="PR00344">
    <property type="entry name" value="BCTRLSENSOR"/>
</dbReference>
<keyword evidence="4" id="KW-0808">Transferase</keyword>
<dbReference type="Pfam" id="PF00512">
    <property type="entry name" value="HisKA"/>
    <property type="match status" value="1"/>
</dbReference>
<evidence type="ECO:0000256" key="9">
    <source>
        <dbReference type="ARBA" id="ARBA00064003"/>
    </source>
</evidence>
<comment type="caution">
    <text evidence="13">The sequence shown here is derived from an EMBL/GenBank/DDBJ whole genome shotgun (WGS) entry which is preliminary data.</text>
</comment>
<keyword evidence="6" id="KW-0418">Kinase</keyword>
<evidence type="ECO:0000256" key="7">
    <source>
        <dbReference type="ARBA" id="ARBA00022840"/>
    </source>
</evidence>
<evidence type="ECO:0000256" key="10">
    <source>
        <dbReference type="ARBA" id="ARBA00068150"/>
    </source>
</evidence>
<dbReference type="SMART" id="SM00387">
    <property type="entry name" value="HATPase_c"/>
    <property type="match status" value="1"/>
</dbReference>
<dbReference type="CDD" id="cd16922">
    <property type="entry name" value="HATPase_EvgS-ArcB-TorS-like"/>
    <property type="match status" value="1"/>
</dbReference>
<evidence type="ECO:0000256" key="6">
    <source>
        <dbReference type="ARBA" id="ARBA00022777"/>
    </source>
</evidence>
<dbReference type="SMART" id="SM00388">
    <property type="entry name" value="HisKA"/>
    <property type="match status" value="1"/>
</dbReference>
<dbReference type="PANTHER" id="PTHR43047">
    <property type="entry name" value="TWO-COMPONENT HISTIDINE PROTEIN KINASE"/>
    <property type="match status" value="1"/>
</dbReference>
<dbReference type="CDD" id="cd00082">
    <property type="entry name" value="HisKA"/>
    <property type="match status" value="1"/>
</dbReference>
<dbReference type="EC" id="2.7.13.3" evidence="2"/>
<evidence type="ECO:0000313" key="13">
    <source>
        <dbReference type="EMBL" id="GGZ45010.1"/>
    </source>
</evidence>
<accession>A0A918QHM3</accession>
<dbReference type="InterPro" id="IPR005467">
    <property type="entry name" value="His_kinase_dom"/>
</dbReference>
<keyword evidence="5" id="KW-0547">Nucleotide-binding</keyword>
<evidence type="ECO:0000259" key="12">
    <source>
        <dbReference type="PROSITE" id="PS50109"/>
    </source>
</evidence>
<dbReference type="AlphaFoldDB" id="A0A918QHM3"/>
<keyword evidence="11" id="KW-0812">Transmembrane</keyword>
<reference evidence="13" key="2">
    <citation type="submission" date="2020-09" db="EMBL/GenBank/DDBJ databases">
        <authorList>
            <person name="Sun Q."/>
            <person name="Kim S."/>
        </authorList>
    </citation>
    <scope>NUCLEOTIDE SEQUENCE</scope>
    <source>
        <strain evidence="13">KCTC 32296</strain>
    </source>
</reference>